<protein>
    <submittedName>
        <fullName evidence="1">Uncharacterized protein</fullName>
    </submittedName>
</protein>
<sequence>MNARIKLLAEQAYDELVEETGNIVVFDEDFQQRFAQLIVQECVKLQYKNVVVGGVSDYNRGRRELAEEILKHFGVEE</sequence>
<name>A0A6J7WSW9_9CAUD</name>
<organism evidence="1">
    <name type="scientific">uncultured Caudovirales phage</name>
    <dbReference type="NCBI Taxonomy" id="2100421"/>
    <lineage>
        <taxon>Viruses</taxon>
        <taxon>Duplodnaviria</taxon>
        <taxon>Heunggongvirae</taxon>
        <taxon>Uroviricota</taxon>
        <taxon>Caudoviricetes</taxon>
        <taxon>Peduoviridae</taxon>
        <taxon>Maltschvirus</taxon>
        <taxon>Maltschvirus maltsch</taxon>
    </lineage>
</organism>
<proteinExistence type="predicted"/>
<reference evidence="1" key="1">
    <citation type="submission" date="2020-05" db="EMBL/GenBank/DDBJ databases">
        <authorList>
            <person name="Chiriac C."/>
            <person name="Salcher M."/>
            <person name="Ghai R."/>
            <person name="Kavagutti S V."/>
        </authorList>
    </citation>
    <scope>NUCLEOTIDE SEQUENCE</scope>
</reference>
<dbReference type="EMBL" id="LR798293">
    <property type="protein sequence ID" value="CAB5220817.1"/>
    <property type="molecule type" value="Genomic_DNA"/>
</dbReference>
<evidence type="ECO:0000313" key="1">
    <source>
        <dbReference type="EMBL" id="CAB5220817.1"/>
    </source>
</evidence>
<accession>A0A6J7WSW9</accession>
<gene>
    <name evidence="1" type="ORF">UFOVP240_40</name>
</gene>